<dbReference type="OrthoDB" id="2288911at2759"/>
<sequence>MVIKHTRNILHLAITENTALRAVLYVAKDKIDWYNENGLHDQVLKELYPVILNYIVTEQSLPANKKQKDAETSRTIYMDGYRILYRFTARNTQQTLIKSEKAFTFPEQEDMDGHIETEQDQKPTVHTSYKGLSIYPSQLLISVDDELLIGSNTLDSYFTTL</sequence>
<name>A0A0C9N366_9FUNG</name>
<keyword evidence="2" id="KW-1185">Reference proteome</keyword>
<dbReference type="EMBL" id="DF836528">
    <property type="protein sequence ID" value="GAN09033.1"/>
    <property type="molecule type" value="Genomic_DNA"/>
</dbReference>
<dbReference type="AlphaFoldDB" id="A0A0C9N366"/>
<dbReference type="Proteomes" id="UP000053815">
    <property type="component" value="Unassembled WGS sequence"/>
</dbReference>
<proteinExistence type="predicted"/>
<reference evidence="1" key="1">
    <citation type="submission" date="2014-09" db="EMBL/GenBank/DDBJ databases">
        <title>Draft genome sequence of an oleaginous Mucoromycotina fungus Mucor ambiguus NBRC6742.</title>
        <authorList>
            <person name="Takeda I."/>
            <person name="Yamane N."/>
            <person name="Morita T."/>
            <person name="Tamano K."/>
            <person name="Machida M."/>
            <person name="Baker S."/>
            <person name="Koike H."/>
        </authorList>
    </citation>
    <scope>NUCLEOTIDE SEQUENCE</scope>
    <source>
        <strain evidence="1">NBRC 6742</strain>
    </source>
</reference>
<gene>
    <name evidence="1" type="ORF">MAM1_0239c08555</name>
</gene>
<protein>
    <submittedName>
        <fullName evidence="1">Uncharacterized protein</fullName>
    </submittedName>
</protein>
<evidence type="ECO:0000313" key="2">
    <source>
        <dbReference type="Proteomes" id="UP000053815"/>
    </source>
</evidence>
<evidence type="ECO:0000313" key="1">
    <source>
        <dbReference type="EMBL" id="GAN09033.1"/>
    </source>
</evidence>
<accession>A0A0C9N366</accession>
<organism evidence="1">
    <name type="scientific">Mucor ambiguus</name>
    <dbReference type="NCBI Taxonomy" id="91626"/>
    <lineage>
        <taxon>Eukaryota</taxon>
        <taxon>Fungi</taxon>
        <taxon>Fungi incertae sedis</taxon>
        <taxon>Mucoromycota</taxon>
        <taxon>Mucoromycotina</taxon>
        <taxon>Mucoromycetes</taxon>
        <taxon>Mucorales</taxon>
        <taxon>Mucorineae</taxon>
        <taxon>Mucoraceae</taxon>
        <taxon>Mucor</taxon>
    </lineage>
</organism>